<keyword evidence="2" id="KW-1185">Reference proteome</keyword>
<comment type="caution">
    <text evidence="1">The sequence shown here is derived from an EMBL/GenBank/DDBJ whole genome shotgun (WGS) entry which is preliminary data.</text>
</comment>
<organism evidence="1 2">
    <name type="scientific">Streptomyces kaniharaensis</name>
    <dbReference type="NCBI Taxonomy" id="212423"/>
    <lineage>
        <taxon>Bacteria</taxon>
        <taxon>Bacillati</taxon>
        <taxon>Actinomycetota</taxon>
        <taxon>Actinomycetes</taxon>
        <taxon>Kitasatosporales</taxon>
        <taxon>Streptomycetaceae</taxon>
        <taxon>Streptomyces</taxon>
    </lineage>
</organism>
<proteinExistence type="predicted"/>
<dbReference type="EMBL" id="WBOF01000001">
    <property type="protein sequence ID" value="MQS11776.1"/>
    <property type="molecule type" value="Genomic_DNA"/>
</dbReference>
<reference evidence="1 2" key="1">
    <citation type="submission" date="2019-09" db="EMBL/GenBank/DDBJ databases">
        <title>Genome Sequences of Streptomyces kaniharaensis ATCC 21070.</title>
        <authorList>
            <person name="Zhu W."/>
            <person name="De Crecy-Lagard V."/>
            <person name="Richards N.G."/>
        </authorList>
    </citation>
    <scope>NUCLEOTIDE SEQUENCE [LARGE SCALE GENOMIC DNA]</scope>
    <source>
        <strain evidence="1 2">SF-557</strain>
    </source>
</reference>
<protein>
    <recommendedName>
        <fullName evidence="3">Extracellular solute-binding protein</fullName>
    </recommendedName>
</protein>
<evidence type="ECO:0000313" key="1">
    <source>
        <dbReference type="EMBL" id="MQS11776.1"/>
    </source>
</evidence>
<dbReference type="OrthoDB" id="5418945at2"/>
<dbReference type="RefSeq" id="WP_153460327.1">
    <property type="nucleotide sequence ID" value="NZ_WBOF01000001.1"/>
</dbReference>
<evidence type="ECO:0008006" key="3">
    <source>
        <dbReference type="Google" id="ProtNLM"/>
    </source>
</evidence>
<sequence length="364" mass="39329">MRRALGVLAALVLLGGVTYALIPDPDPEPRELVKVNGLIGSEKRAFFENQQVKDELAKQGLEVHADSTGSWTMVDKAKQPGLDFAFPASASPVKEIQRIWGLQDSPLVPFYSPLVVLTHEPVAQVLRQNALATQDDSGVWTFKMDDYLAALKSGRRWQDLAGAAAHPELSGTIFVTTTDPESSSSGAMYIALLSYVLNNRHVVSDQAGVDATKDVLRTATALQGGQKSSSDEPFKDFSAGVGNPLVFAYESQVAELAMNGTSTGDMVVLYPDTTIYSDHTLVARNEKGAKLASLLQEDEQLRTLEARFGFRPQADPSAFAKAVKDFRKPVFAPDLTAAKVKQPQVPAQDFLLRLVAAAKGKAVQ</sequence>
<dbReference type="Proteomes" id="UP000450000">
    <property type="component" value="Unassembled WGS sequence"/>
</dbReference>
<evidence type="ECO:0000313" key="2">
    <source>
        <dbReference type="Proteomes" id="UP000450000"/>
    </source>
</evidence>
<name>A0A6N7KK13_9ACTN</name>
<dbReference type="AlphaFoldDB" id="A0A6N7KK13"/>
<gene>
    <name evidence="1" type="ORF">F7Q99_05595</name>
</gene>
<accession>A0A6N7KK13</accession>